<evidence type="ECO:0000256" key="3">
    <source>
        <dbReference type="ARBA" id="ARBA00022803"/>
    </source>
</evidence>
<dbReference type="SUPFAM" id="SSF48452">
    <property type="entry name" value="TPR-like"/>
    <property type="match status" value="3"/>
</dbReference>
<dbReference type="PANTHER" id="PTHR23083:SF464">
    <property type="entry name" value="TETRATRICOPEPTIDE REPEAT DOMAIN 7, ISOFORM A"/>
    <property type="match status" value="1"/>
</dbReference>
<dbReference type="Pfam" id="PF19440">
    <property type="entry name" value="TTC7_N"/>
    <property type="match status" value="1"/>
</dbReference>
<comment type="caution">
    <text evidence="8">The sequence shown here is derived from an EMBL/GenBank/DDBJ whole genome shotgun (WGS) entry which is preliminary data.</text>
</comment>
<feature type="repeat" description="TPR" evidence="5">
    <location>
        <begin position="919"/>
        <end position="952"/>
    </location>
</feature>
<organism evidence="8 9">
    <name type="scientific">Apophysomyces ossiformis</name>
    <dbReference type="NCBI Taxonomy" id="679940"/>
    <lineage>
        <taxon>Eukaryota</taxon>
        <taxon>Fungi</taxon>
        <taxon>Fungi incertae sedis</taxon>
        <taxon>Mucoromycota</taxon>
        <taxon>Mucoromycotina</taxon>
        <taxon>Mucoromycetes</taxon>
        <taxon>Mucorales</taxon>
        <taxon>Mucorineae</taxon>
        <taxon>Mucoraceae</taxon>
        <taxon>Apophysomyces</taxon>
    </lineage>
</organism>
<reference evidence="8" key="1">
    <citation type="submission" date="2020-01" db="EMBL/GenBank/DDBJ databases">
        <title>Genome Sequencing of Three Apophysomyces-Like Fungal Strains Confirms a Novel Fungal Genus in the Mucoromycota with divergent Burkholderia-like Endosymbiotic Bacteria.</title>
        <authorList>
            <person name="Stajich J.E."/>
            <person name="Macias A.M."/>
            <person name="Carter-House D."/>
            <person name="Lovett B."/>
            <person name="Kasson L.R."/>
            <person name="Berry K."/>
            <person name="Grigoriev I."/>
            <person name="Chang Y."/>
            <person name="Spatafora J."/>
            <person name="Kasson M.T."/>
        </authorList>
    </citation>
    <scope>NUCLEOTIDE SEQUENCE</scope>
    <source>
        <strain evidence="8">NRRL A-21654</strain>
    </source>
</reference>
<keyword evidence="3 5" id="KW-0802">TPR repeat</keyword>
<dbReference type="EMBL" id="JABAYA010000003">
    <property type="protein sequence ID" value="KAF7732343.1"/>
    <property type="molecule type" value="Genomic_DNA"/>
</dbReference>
<comment type="similarity">
    <text evidence="4">Belongs to the YPP1 family.</text>
</comment>
<evidence type="ECO:0000256" key="4">
    <source>
        <dbReference type="ARBA" id="ARBA00038251"/>
    </source>
</evidence>
<sequence>MESVSKQQQSAAELDAARCQAQWAAIPDLAKRYKKYHPKESVLETTCRVEAEFEQLIQQVQPKHDQDLKDDHLALPTPLNSGQAQSILRRLQQVISDQLEEGKELTTPDDWQAQMSKIVLAKVHYEMGKYAKALGLLQDLILRAEDVSSGYGLVLLVQARAIKGICFETENNLKAAIEAHDAAWDAVENSTERGEVLSSWIEECLYRGVLLSVKSSATPQQTLKLMRAYTQLASSWSSDWRMYKRWIVFRHYGKYLIESCKKGTYVPVTGRTLQRSSAFEELDCLMNLFRQLLASLLPSLNAKQQSEHVLELANLMIAAHDQIGWGEISHVRRVLQFLYQAKERTFNNPCISRYIFFALMRLGNFDEAKYAFRTYAELVGLKDLDKEDEFDLSSEDAEDKADLFFQRESAEDVQNVVKLFLVAVDLHGRLGLARTAARVANIALSLAQQKSIPSVLAECHRIRGCAFGLLASQVDDPELRSGYHTQSEAALQKAIELEDESWQAYYELALQQAHMRNISAATASIIKSIQLQKHHLGSWHLLAILSSCGQYDKLPQALQIIQTGLTDVQLDLPAHMHPGTPFLSWTGEDNASKYFDQAYSYIMVRVSQVRMLEMLEGSEAVLKLYANLFHTYASLTQQLGITSKPTEESPTVKPHRESRSRSFSMYSRRRANSSASASPARNDRVTDDEEELVPKPSNSENNRTDASSVTTASSRSFRKKSLQLIDLGLAKRIGSSNGQNNVQLAQEIPSKPGTNSTSTSFSLASVLSQSMSSMRSNSFTTTTTLPILPIFKECAFMKAERLRWHRLLVQLWAMCTSSYVKAGRLEEASKAILEAEQLGPDDAEVWHTLGVLCLKADEVDPHPELQKVALEAFNKALTMDSYHVETHLHMAKIYMTLDHWELAEGLLERITRSSGWDCSEAWYYLGKIHQRVGRLEQAKESFLYALELSETTPAIQSFPVFPRFVS</sequence>
<dbReference type="PROSITE" id="PS50005">
    <property type="entry name" value="TPR"/>
    <property type="match status" value="1"/>
</dbReference>
<proteinExistence type="inferred from homology"/>
<comment type="function">
    <text evidence="1">Involved in endocytosis.</text>
</comment>
<dbReference type="Proteomes" id="UP000605846">
    <property type="component" value="Unassembled WGS sequence"/>
</dbReference>
<dbReference type="InterPro" id="IPR051722">
    <property type="entry name" value="Endocytosis_PI4K-reg_protein"/>
</dbReference>
<evidence type="ECO:0000313" key="8">
    <source>
        <dbReference type="EMBL" id="KAF7732343.1"/>
    </source>
</evidence>
<dbReference type="InterPro" id="IPR011990">
    <property type="entry name" value="TPR-like_helical_dom_sf"/>
</dbReference>
<evidence type="ECO:0000256" key="5">
    <source>
        <dbReference type="PROSITE-ProRule" id="PRU00339"/>
    </source>
</evidence>
<dbReference type="Gene3D" id="1.25.40.10">
    <property type="entry name" value="Tetratricopeptide repeat domain"/>
    <property type="match status" value="2"/>
</dbReference>
<dbReference type="InterPro" id="IPR045819">
    <property type="entry name" value="TTC7_N"/>
</dbReference>
<keyword evidence="2" id="KW-0677">Repeat</keyword>
<evidence type="ECO:0000256" key="6">
    <source>
        <dbReference type="SAM" id="MobiDB-lite"/>
    </source>
</evidence>
<gene>
    <name evidence="8" type="ORF">EC973_005239</name>
</gene>
<accession>A0A8H7BZ52</accession>
<keyword evidence="9" id="KW-1185">Reference proteome</keyword>
<evidence type="ECO:0000313" key="9">
    <source>
        <dbReference type="Proteomes" id="UP000605846"/>
    </source>
</evidence>
<feature type="compositionally biased region" description="Polar residues" evidence="6">
    <location>
        <begin position="696"/>
        <end position="714"/>
    </location>
</feature>
<dbReference type="InterPro" id="IPR019734">
    <property type="entry name" value="TPR_rpt"/>
</dbReference>
<dbReference type="SMART" id="SM00028">
    <property type="entry name" value="TPR"/>
    <property type="match status" value="5"/>
</dbReference>
<evidence type="ECO:0000256" key="1">
    <source>
        <dbReference type="ARBA" id="ARBA00002550"/>
    </source>
</evidence>
<name>A0A8H7BZ52_9FUNG</name>
<feature type="domain" description="Tetratricopeptide repeat protein 7 N-terminal" evidence="7">
    <location>
        <begin position="5"/>
        <end position="176"/>
    </location>
</feature>
<feature type="region of interest" description="Disordered" evidence="6">
    <location>
        <begin position="643"/>
        <end position="714"/>
    </location>
</feature>
<dbReference type="Pfam" id="PF07719">
    <property type="entry name" value="TPR_2"/>
    <property type="match status" value="1"/>
</dbReference>
<evidence type="ECO:0000259" key="7">
    <source>
        <dbReference type="Pfam" id="PF19440"/>
    </source>
</evidence>
<feature type="compositionally biased region" description="Low complexity" evidence="6">
    <location>
        <begin position="661"/>
        <end position="680"/>
    </location>
</feature>
<dbReference type="AlphaFoldDB" id="A0A8H7BZ52"/>
<dbReference type="InterPro" id="IPR013105">
    <property type="entry name" value="TPR_2"/>
</dbReference>
<dbReference type="PANTHER" id="PTHR23083">
    <property type="entry name" value="TETRATRICOPEPTIDE REPEAT PROTEIN, TPR"/>
    <property type="match status" value="1"/>
</dbReference>
<dbReference type="OrthoDB" id="29013at2759"/>
<protein>
    <recommendedName>
        <fullName evidence="7">Tetratricopeptide repeat protein 7 N-terminal domain-containing protein</fullName>
    </recommendedName>
</protein>
<evidence type="ECO:0000256" key="2">
    <source>
        <dbReference type="ARBA" id="ARBA00022737"/>
    </source>
</evidence>